<dbReference type="AlphaFoldDB" id="A0A9Q0NYE3"/>
<keyword evidence="2" id="KW-1185">Reference proteome</keyword>
<dbReference type="OrthoDB" id="676979at2759"/>
<gene>
    <name evidence="1" type="ORF">OIU85_008761</name>
</gene>
<accession>A0A9Q0NYE3</accession>
<organism evidence="1 2">
    <name type="scientific">Salix viminalis</name>
    <name type="common">Common osier</name>
    <name type="synonym">Basket willow</name>
    <dbReference type="NCBI Taxonomy" id="40686"/>
    <lineage>
        <taxon>Eukaryota</taxon>
        <taxon>Viridiplantae</taxon>
        <taxon>Streptophyta</taxon>
        <taxon>Embryophyta</taxon>
        <taxon>Tracheophyta</taxon>
        <taxon>Spermatophyta</taxon>
        <taxon>Magnoliopsida</taxon>
        <taxon>eudicotyledons</taxon>
        <taxon>Gunneridae</taxon>
        <taxon>Pentapetalae</taxon>
        <taxon>rosids</taxon>
        <taxon>fabids</taxon>
        <taxon>Malpighiales</taxon>
        <taxon>Salicaceae</taxon>
        <taxon>Saliceae</taxon>
        <taxon>Salix</taxon>
    </lineage>
</organism>
<proteinExistence type="predicted"/>
<evidence type="ECO:0000313" key="1">
    <source>
        <dbReference type="EMBL" id="KAJ6678204.1"/>
    </source>
</evidence>
<name>A0A9Q0NYE3_SALVM</name>
<reference evidence="1" key="1">
    <citation type="submission" date="2022-11" db="EMBL/GenBank/DDBJ databases">
        <authorList>
            <person name="Hyden B.L."/>
            <person name="Feng K."/>
            <person name="Yates T."/>
            <person name="Jawdy S."/>
            <person name="Smart L.B."/>
            <person name="Muchero W."/>
        </authorList>
    </citation>
    <scope>NUCLEOTIDE SEQUENCE</scope>
    <source>
        <tissue evidence="1">Shoot tip</tissue>
    </source>
</reference>
<comment type="caution">
    <text evidence="1">The sequence shown here is derived from an EMBL/GenBank/DDBJ whole genome shotgun (WGS) entry which is preliminary data.</text>
</comment>
<dbReference type="EMBL" id="JAPFFL010000014">
    <property type="protein sequence ID" value="KAJ6678204.1"/>
    <property type="molecule type" value="Genomic_DNA"/>
</dbReference>
<sequence length="60" mass="6908">MKLMLRHYLCLCSNLVANNFTVGASNLRKVYVIDVIGAIPDELWSLTYLTNFYGIWVKII</sequence>
<dbReference type="Proteomes" id="UP001151529">
    <property type="component" value="Chromosome 7"/>
</dbReference>
<protein>
    <submittedName>
        <fullName evidence="1">Uncharacterized protein</fullName>
    </submittedName>
</protein>
<reference evidence="1" key="2">
    <citation type="journal article" date="2023" name="Int. J. Mol. Sci.">
        <title>De Novo Assembly and Annotation of 11 Diverse Shrub Willow (Salix) Genomes Reveals Novel Gene Organization in Sex-Linked Regions.</title>
        <authorList>
            <person name="Hyden B."/>
            <person name="Feng K."/>
            <person name="Yates T.B."/>
            <person name="Jawdy S."/>
            <person name="Cereghino C."/>
            <person name="Smart L.B."/>
            <person name="Muchero W."/>
        </authorList>
    </citation>
    <scope>NUCLEOTIDE SEQUENCE [LARGE SCALE GENOMIC DNA]</scope>
    <source>
        <tissue evidence="1">Shoot tip</tissue>
    </source>
</reference>
<evidence type="ECO:0000313" key="2">
    <source>
        <dbReference type="Proteomes" id="UP001151529"/>
    </source>
</evidence>